<comment type="caution">
    <text evidence="2">The sequence shown here is derived from an EMBL/GenBank/DDBJ whole genome shotgun (WGS) entry which is preliminary data.</text>
</comment>
<keyword evidence="3" id="KW-1185">Reference proteome</keyword>
<dbReference type="Proteomes" id="UP000713904">
    <property type="component" value="Unassembled WGS sequence"/>
</dbReference>
<feature type="coiled-coil region" evidence="1">
    <location>
        <begin position="189"/>
        <end position="246"/>
    </location>
</feature>
<accession>A0ABR6TLK4</accession>
<evidence type="ECO:0000313" key="3">
    <source>
        <dbReference type="Proteomes" id="UP000713904"/>
    </source>
</evidence>
<gene>
    <name evidence="2" type="ORF">HLB29_06260</name>
</gene>
<sequence length="301" mass="35308">MKKYKFTLKTVSPVILSPRMQGALYNKIDYQKSNLADYEIIYPFYSFDNRYNQPGKEYRKADSYYIPASSFKGALQLENTVEVTSDEKSDREEENSNLENKLEKIGKYFICSDIKVDSKLIQVKSLQKYQYLYQETGIKEPKLEPFFPKVGMEMLNQAAELKGEIIVKDIEVDWKKTCQNMNRLATIKLKNNIEEINKLEIKYKEKSIESIEQKLERNYKEKLKDLFELREELKKIEKDIENADIKSIPKVYIFLGGFKGLLQSLSYRISVDGFSETSFFIDDESKLLYGLASLEIKEYKS</sequence>
<proteinExistence type="predicted"/>
<dbReference type="RefSeq" id="WP_185624313.1">
    <property type="nucleotide sequence ID" value="NZ_JABGBW010000004.1"/>
</dbReference>
<name>A0ABR6TLK4_9FIRM</name>
<evidence type="ECO:0000313" key="2">
    <source>
        <dbReference type="EMBL" id="MBC2576285.1"/>
    </source>
</evidence>
<reference evidence="2 3" key="1">
    <citation type="submission" date="2020-05" db="EMBL/GenBank/DDBJ databases">
        <title>Draft genome of xy-202 and genomic insight in genome of the genus Peptostreptococcus.</title>
        <authorList>
            <person name="Zhang Z."/>
        </authorList>
    </citation>
    <scope>NUCLEOTIDE SEQUENCE [LARGE SCALE GENOMIC DNA]</scope>
    <source>
        <strain evidence="2 3">DSM 27025</strain>
    </source>
</reference>
<organism evidence="2 3">
    <name type="scientific">Peptostreptococcus canis</name>
    <dbReference type="NCBI Taxonomy" id="1159213"/>
    <lineage>
        <taxon>Bacteria</taxon>
        <taxon>Bacillati</taxon>
        <taxon>Bacillota</taxon>
        <taxon>Clostridia</taxon>
        <taxon>Peptostreptococcales</taxon>
        <taxon>Peptostreptococcaceae</taxon>
        <taxon>Peptostreptococcus</taxon>
    </lineage>
</organism>
<keyword evidence="1" id="KW-0175">Coiled coil</keyword>
<protein>
    <submittedName>
        <fullName evidence="2">Uncharacterized protein</fullName>
    </submittedName>
</protein>
<dbReference type="EMBL" id="JABGBW010000004">
    <property type="protein sequence ID" value="MBC2576285.1"/>
    <property type="molecule type" value="Genomic_DNA"/>
</dbReference>
<evidence type="ECO:0000256" key="1">
    <source>
        <dbReference type="SAM" id="Coils"/>
    </source>
</evidence>